<evidence type="ECO:0000259" key="2">
    <source>
        <dbReference type="PROSITE" id="PS50113"/>
    </source>
</evidence>
<dbReference type="InterPro" id="IPR000700">
    <property type="entry name" value="PAS-assoc_C"/>
</dbReference>
<dbReference type="NCBIfam" id="TIGR00229">
    <property type="entry name" value="sensory_box"/>
    <property type="match status" value="1"/>
</dbReference>
<dbReference type="EMBL" id="BART01016550">
    <property type="protein sequence ID" value="GAG83147.1"/>
    <property type="molecule type" value="Genomic_DNA"/>
</dbReference>
<dbReference type="AlphaFoldDB" id="X1BPN4"/>
<comment type="caution">
    <text evidence="3">The sequence shown here is derived from an EMBL/GenBank/DDBJ whole genome shotgun (WGS) entry which is preliminary data.</text>
</comment>
<evidence type="ECO:0000256" key="1">
    <source>
        <dbReference type="SAM" id="Coils"/>
    </source>
</evidence>
<proteinExistence type="predicted"/>
<feature type="domain" description="PAC" evidence="2">
    <location>
        <begin position="89"/>
        <end position="144"/>
    </location>
</feature>
<dbReference type="Pfam" id="PF08448">
    <property type="entry name" value="PAS_4"/>
    <property type="match status" value="1"/>
</dbReference>
<feature type="coiled-coil region" evidence="1">
    <location>
        <begin position="135"/>
        <end position="190"/>
    </location>
</feature>
<dbReference type="PROSITE" id="PS50113">
    <property type="entry name" value="PAC"/>
    <property type="match status" value="1"/>
</dbReference>
<protein>
    <recommendedName>
        <fullName evidence="2">PAC domain-containing protein</fullName>
    </recommendedName>
</protein>
<gene>
    <name evidence="3" type="ORF">S01H4_31795</name>
</gene>
<reference evidence="3" key="1">
    <citation type="journal article" date="2014" name="Front. Microbiol.">
        <title>High frequency of phylogenetically diverse reductive dehalogenase-homologous genes in deep subseafloor sedimentary metagenomes.</title>
        <authorList>
            <person name="Kawai M."/>
            <person name="Futagami T."/>
            <person name="Toyoda A."/>
            <person name="Takaki Y."/>
            <person name="Nishi S."/>
            <person name="Hori S."/>
            <person name="Arai W."/>
            <person name="Tsubouchi T."/>
            <person name="Morono Y."/>
            <person name="Uchiyama I."/>
            <person name="Ito T."/>
            <person name="Fujiyama A."/>
            <person name="Inagaki F."/>
            <person name="Takami H."/>
        </authorList>
    </citation>
    <scope>NUCLEOTIDE SEQUENCE</scope>
    <source>
        <strain evidence="3">Expedition CK06-06</strain>
    </source>
</reference>
<dbReference type="InterPro" id="IPR000014">
    <property type="entry name" value="PAS"/>
</dbReference>
<dbReference type="Gene3D" id="3.30.450.20">
    <property type="entry name" value="PAS domain"/>
    <property type="match status" value="1"/>
</dbReference>
<dbReference type="InterPro" id="IPR035965">
    <property type="entry name" value="PAS-like_dom_sf"/>
</dbReference>
<sequence>MSSDHHPKSFPASFFAKEHKFSSLIENLGSVGTALSVINKEMRIVWANKVVTDAFGPPEKIYGRHCYEIYSRRQKICPNCPTKKVFQTGKSGFRAIQRNFDKNGKTVYYRLTATPVRNNGRLVEVLELSQDITKEVAAEKEKRRFQSQLKELNRRLTFANRTLALKAKHLSSASREIEKLNKGLKQEIQSKTFELNIATREIDTVYTVSREIISTLDLEEVFSLIAKVVCSIINTK</sequence>
<accession>X1BPN4</accession>
<keyword evidence="1" id="KW-0175">Coiled coil</keyword>
<dbReference type="SUPFAM" id="SSF55785">
    <property type="entry name" value="PYP-like sensor domain (PAS domain)"/>
    <property type="match status" value="1"/>
</dbReference>
<feature type="non-terminal residue" evidence="3">
    <location>
        <position position="236"/>
    </location>
</feature>
<evidence type="ECO:0000313" key="3">
    <source>
        <dbReference type="EMBL" id="GAG83147.1"/>
    </source>
</evidence>
<dbReference type="InterPro" id="IPR013656">
    <property type="entry name" value="PAS_4"/>
</dbReference>
<name>X1BPN4_9ZZZZ</name>
<organism evidence="3">
    <name type="scientific">marine sediment metagenome</name>
    <dbReference type="NCBI Taxonomy" id="412755"/>
    <lineage>
        <taxon>unclassified sequences</taxon>
        <taxon>metagenomes</taxon>
        <taxon>ecological metagenomes</taxon>
    </lineage>
</organism>